<feature type="signal peptide" evidence="2">
    <location>
        <begin position="1"/>
        <end position="17"/>
    </location>
</feature>
<comment type="caution">
    <text evidence="3">The sequence shown here is derived from an EMBL/GenBank/DDBJ whole genome shotgun (WGS) entry which is preliminary data.</text>
</comment>
<feature type="compositionally biased region" description="Basic and acidic residues" evidence="1">
    <location>
        <begin position="189"/>
        <end position="198"/>
    </location>
</feature>
<gene>
    <name evidence="3" type="ORF">BJX68DRAFT_219940</name>
</gene>
<sequence length="218" mass="22692">MKLSLALALNLALLATAAPTALHSKRADGQEVSPEAELAQKIAYGSLKSAAEMMNINSKDTNSEDADFGNNMPVTMTPNDMASFPAADGSETKKPKAKKPKAKKPTAKKPNKPTPVRDEDDKEEEPEVDEKVSKPTPSPSSSAKPKASSTAASTDDEAEEVERGLKKQPAAETAEEAEAEPTQAAAEKPAPKPKDDNPLSKIPLIGTLVGGGGPLGGL</sequence>
<protein>
    <submittedName>
        <fullName evidence="3">Uncharacterized protein</fullName>
    </submittedName>
</protein>
<organism evidence="3 4">
    <name type="scientific">Aspergillus pseudodeflectus</name>
    <dbReference type="NCBI Taxonomy" id="176178"/>
    <lineage>
        <taxon>Eukaryota</taxon>
        <taxon>Fungi</taxon>
        <taxon>Dikarya</taxon>
        <taxon>Ascomycota</taxon>
        <taxon>Pezizomycotina</taxon>
        <taxon>Eurotiomycetes</taxon>
        <taxon>Eurotiomycetidae</taxon>
        <taxon>Eurotiales</taxon>
        <taxon>Aspergillaceae</taxon>
        <taxon>Aspergillus</taxon>
        <taxon>Aspergillus subgen. Nidulantes</taxon>
    </lineage>
</organism>
<proteinExistence type="predicted"/>
<feature type="compositionally biased region" description="Low complexity" evidence="1">
    <location>
        <begin position="139"/>
        <end position="153"/>
    </location>
</feature>
<dbReference type="GeneID" id="98153052"/>
<dbReference type="EMBL" id="JBFXLR010000094">
    <property type="protein sequence ID" value="KAL2837659.1"/>
    <property type="molecule type" value="Genomic_DNA"/>
</dbReference>
<dbReference type="RefSeq" id="XP_070892638.1">
    <property type="nucleotide sequence ID" value="XM_071037888.1"/>
</dbReference>
<evidence type="ECO:0000256" key="2">
    <source>
        <dbReference type="SAM" id="SignalP"/>
    </source>
</evidence>
<evidence type="ECO:0000313" key="3">
    <source>
        <dbReference type="EMBL" id="KAL2837659.1"/>
    </source>
</evidence>
<feature type="chain" id="PRO_5047404777" evidence="2">
    <location>
        <begin position="18"/>
        <end position="218"/>
    </location>
</feature>
<feature type="compositionally biased region" description="Basic residues" evidence="1">
    <location>
        <begin position="95"/>
        <end position="111"/>
    </location>
</feature>
<feature type="region of interest" description="Disordered" evidence="1">
    <location>
        <begin position="55"/>
        <end position="218"/>
    </location>
</feature>
<reference evidence="3 4" key="1">
    <citation type="submission" date="2024-07" db="EMBL/GenBank/DDBJ databases">
        <title>Section-level genome sequencing and comparative genomics of Aspergillus sections Usti and Cavernicolus.</title>
        <authorList>
            <consortium name="Lawrence Berkeley National Laboratory"/>
            <person name="Nybo J.L."/>
            <person name="Vesth T.C."/>
            <person name="Theobald S."/>
            <person name="Frisvad J.C."/>
            <person name="Larsen T.O."/>
            <person name="Kjaerboelling I."/>
            <person name="Rothschild-Mancinelli K."/>
            <person name="Lyhne E.K."/>
            <person name="Kogle M.E."/>
            <person name="Barry K."/>
            <person name="Clum A."/>
            <person name="Na H."/>
            <person name="Ledsgaard L."/>
            <person name="Lin J."/>
            <person name="Lipzen A."/>
            <person name="Kuo A."/>
            <person name="Riley R."/>
            <person name="Mondo S."/>
            <person name="LaButti K."/>
            <person name="Haridas S."/>
            <person name="Pangalinan J."/>
            <person name="Salamov A.A."/>
            <person name="Simmons B.A."/>
            <person name="Magnuson J.K."/>
            <person name="Chen J."/>
            <person name="Drula E."/>
            <person name="Henrissat B."/>
            <person name="Wiebenga A."/>
            <person name="Lubbers R.J."/>
            <person name="Gomes A.C."/>
            <person name="Macurrencykelacurrency M.R."/>
            <person name="Stajich J."/>
            <person name="Grigoriev I.V."/>
            <person name="Mortensen U.H."/>
            <person name="De vries R.P."/>
            <person name="Baker S.E."/>
            <person name="Andersen M.R."/>
        </authorList>
    </citation>
    <scope>NUCLEOTIDE SEQUENCE [LARGE SCALE GENOMIC DNA]</scope>
    <source>
        <strain evidence="3 4">CBS 756.74</strain>
    </source>
</reference>
<evidence type="ECO:0000256" key="1">
    <source>
        <dbReference type="SAM" id="MobiDB-lite"/>
    </source>
</evidence>
<evidence type="ECO:0000313" key="4">
    <source>
        <dbReference type="Proteomes" id="UP001610444"/>
    </source>
</evidence>
<feature type="compositionally biased region" description="Acidic residues" evidence="1">
    <location>
        <begin position="118"/>
        <end position="128"/>
    </location>
</feature>
<name>A0ABR4JDI9_9EURO</name>
<keyword evidence="2" id="KW-0732">Signal</keyword>
<keyword evidence="4" id="KW-1185">Reference proteome</keyword>
<dbReference type="Proteomes" id="UP001610444">
    <property type="component" value="Unassembled WGS sequence"/>
</dbReference>
<accession>A0ABR4JDI9</accession>
<feature type="compositionally biased region" description="Gly residues" evidence="1">
    <location>
        <begin position="208"/>
        <end position="218"/>
    </location>
</feature>